<evidence type="ECO:0008006" key="3">
    <source>
        <dbReference type="Google" id="ProtNLM"/>
    </source>
</evidence>
<dbReference type="EMBL" id="LMAR01000034">
    <property type="protein sequence ID" value="KQK30635.1"/>
    <property type="molecule type" value="Genomic_DNA"/>
</dbReference>
<dbReference type="PANTHER" id="PTHR39337">
    <property type="entry name" value="BLR5642 PROTEIN"/>
    <property type="match status" value="1"/>
</dbReference>
<dbReference type="AlphaFoldDB" id="A0A0Q3KLZ1"/>
<organism evidence="1 2">
    <name type="scientific">Bosea thiooxidans</name>
    <dbReference type="NCBI Taxonomy" id="53254"/>
    <lineage>
        <taxon>Bacteria</taxon>
        <taxon>Pseudomonadati</taxon>
        <taxon>Pseudomonadota</taxon>
        <taxon>Alphaproteobacteria</taxon>
        <taxon>Hyphomicrobiales</taxon>
        <taxon>Boseaceae</taxon>
        <taxon>Bosea</taxon>
    </lineage>
</organism>
<evidence type="ECO:0000313" key="2">
    <source>
        <dbReference type="Proteomes" id="UP000051562"/>
    </source>
</evidence>
<dbReference type="PIRSF" id="PIRSF024492">
    <property type="entry name" value="UCP024492"/>
    <property type="match status" value="1"/>
</dbReference>
<dbReference type="OrthoDB" id="9810084at2"/>
<sequence length="168" mass="18753">MTLPLHTIGYEGSSIEDFLATLSIAGIDLVIDVRDVPLSRKKGFSKNALRQQLAGYGIDYQHLKALGDPKEGRIAARERRFDDFRQIYGEHLRTDEAQNAVDAAVTMANAQRACLLCFERDHHECHRLAVAIEMAKRADFRLIHIGVKRGVAPIRGENAKHGDFAFVG</sequence>
<dbReference type="PANTHER" id="PTHR39337:SF1">
    <property type="entry name" value="BLR5642 PROTEIN"/>
    <property type="match status" value="1"/>
</dbReference>
<keyword evidence="2" id="KW-1185">Reference proteome</keyword>
<dbReference type="Proteomes" id="UP000051562">
    <property type="component" value="Unassembled WGS sequence"/>
</dbReference>
<dbReference type="InterPro" id="IPR007438">
    <property type="entry name" value="DUF488"/>
</dbReference>
<dbReference type="InterPro" id="IPR014519">
    <property type="entry name" value="UCP024492"/>
</dbReference>
<protein>
    <recommendedName>
        <fullName evidence="3">DUF488 domain-containing protein</fullName>
    </recommendedName>
</protein>
<evidence type="ECO:0000313" key="1">
    <source>
        <dbReference type="EMBL" id="KQK30635.1"/>
    </source>
</evidence>
<dbReference type="Pfam" id="PF04343">
    <property type="entry name" value="DUF488"/>
    <property type="match status" value="1"/>
</dbReference>
<proteinExistence type="predicted"/>
<comment type="caution">
    <text evidence="1">The sequence shown here is derived from an EMBL/GenBank/DDBJ whole genome shotgun (WGS) entry which is preliminary data.</text>
</comment>
<reference evidence="1 2" key="1">
    <citation type="submission" date="2015-10" db="EMBL/GenBank/DDBJ databases">
        <title>Draft genome of Bosea thiooxidans.</title>
        <authorList>
            <person name="Wang X."/>
        </authorList>
    </citation>
    <scope>NUCLEOTIDE SEQUENCE [LARGE SCALE GENOMIC DNA]</scope>
    <source>
        <strain evidence="1 2">CGMCC 9174</strain>
    </source>
</reference>
<accession>A0A0Q3KLZ1</accession>
<name>A0A0Q3KLZ1_9HYPH</name>
<dbReference type="RefSeq" id="WP_055728165.1">
    <property type="nucleotide sequence ID" value="NZ_FUYX01000005.1"/>
</dbReference>
<gene>
    <name evidence="1" type="ORF">ARD30_04810</name>
</gene>